<evidence type="ECO:0000313" key="3">
    <source>
        <dbReference type="Proteomes" id="UP000320314"/>
    </source>
</evidence>
<dbReference type="InterPro" id="IPR007497">
    <property type="entry name" value="SIMPL/DUF541"/>
</dbReference>
<accession>A0A506U8Y2</accession>
<comment type="caution">
    <text evidence="2">The sequence shown here is derived from an EMBL/GenBank/DDBJ whole genome shotgun (WGS) entry which is preliminary data.</text>
</comment>
<gene>
    <name evidence="2" type="ORF">FJU11_04895</name>
</gene>
<dbReference type="Proteomes" id="UP000320314">
    <property type="component" value="Unassembled WGS sequence"/>
</dbReference>
<feature type="signal peptide" evidence="1">
    <location>
        <begin position="1"/>
        <end position="27"/>
    </location>
</feature>
<dbReference type="InterPro" id="IPR052022">
    <property type="entry name" value="26kDa_periplasmic_antigen"/>
</dbReference>
<dbReference type="OrthoDB" id="9813144at2"/>
<organism evidence="2 3">
    <name type="scientific">Pararhizobium mangrovi</name>
    <dbReference type="NCBI Taxonomy" id="2590452"/>
    <lineage>
        <taxon>Bacteria</taxon>
        <taxon>Pseudomonadati</taxon>
        <taxon>Pseudomonadota</taxon>
        <taxon>Alphaproteobacteria</taxon>
        <taxon>Hyphomicrobiales</taxon>
        <taxon>Rhizobiaceae</taxon>
        <taxon>Rhizobium/Agrobacterium group</taxon>
        <taxon>Pararhizobium</taxon>
    </lineage>
</organism>
<dbReference type="Gene3D" id="3.30.110.170">
    <property type="entry name" value="Protein of unknown function (DUF541), domain 1"/>
    <property type="match status" value="1"/>
</dbReference>
<dbReference type="Gene3D" id="3.30.70.2970">
    <property type="entry name" value="Protein of unknown function (DUF541), domain 2"/>
    <property type="match status" value="1"/>
</dbReference>
<reference evidence="2 3" key="1">
    <citation type="submission" date="2019-06" db="EMBL/GenBank/DDBJ databases">
        <authorList>
            <person name="Li M."/>
        </authorList>
    </citation>
    <scope>NUCLEOTIDE SEQUENCE [LARGE SCALE GENOMIC DNA]</scope>
    <source>
        <strain evidence="2 3">BGMRC6574</strain>
    </source>
</reference>
<dbReference type="RefSeq" id="WP_141165912.1">
    <property type="nucleotide sequence ID" value="NZ_VHLH01000006.1"/>
</dbReference>
<protein>
    <submittedName>
        <fullName evidence="2">SIMPL domain-containing protein</fullName>
    </submittedName>
</protein>
<proteinExistence type="predicted"/>
<dbReference type="PANTHER" id="PTHR34387">
    <property type="entry name" value="SLR1258 PROTEIN"/>
    <property type="match status" value="1"/>
</dbReference>
<dbReference type="EMBL" id="VHLH01000006">
    <property type="protein sequence ID" value="TPW30350.1"/>
    <property type="molecule type" value="Genomic_DNA"/>
</dbReference>
<dbReference type="Pfam" id="PF04402">
    <property type="entry name" value="SIMPL"/>
    <property type="match status" value="1"/>
</dbReference>
<keyword evidence="1" id="KW-0732">Signal</keyword>
<evidence type="ECO:0000313" key="2">
    <source>
        <dbReference type="EMBL" id="TPW30350.1"/>
    </source>
</evidence>
<dbReference type="AlphaFoldDB" id="A0A506U8Y2"/>
<dbReference type="GO" id="GO:0006974">
    <property type="term" value="P:DNA damage response"/>
    <property type="evidence" value="ECO:0007669"/>
    <property type="project" value="TreeGrafter"/>
</dbReference>
<sequence length="246" mass="25811">MFMPRTLSAAFIVAAGLTALAPLPASAQSESSVANEPGTITVTGEGTAKKAPDMAVITLTVLRQGETARAALDANNSAMGSVLSAMESDGIAEKDLQTSGFSIKPRYATAKNKDSNSESTQIVGYQVTNTLSVRIHDLSKVGDILDQSVSLGVNQGGNIRFTNEDPSAPMSEARKSAMNDAISKAKALTQAANVELGPIKLITEETNSMPPAPMAMMRAKQSGPVPIQSGENEFQVTVNVTWEIKQ</sequence>
<feature type="chain" id="PRO_5021237820" evidence="1">
    <location>
        <begin position="28"/>
        <end position="246"/>
    </location>
</feature>
<name>A0A506U8Y2_9HYPH</name>
<evidence type="ECO:0000256" key="1">
    <source>
        <dbReference type="SAM" id="SignalP"/>
    </source>
</evidence>
<dbReference type="PANTHER" id="PTHR34387:SF2">
    <property type="entry name" value="SLR1258 PROTEIN"/>
    <property type="match status" value="1"/>
</dbReference>
<keyword evidence="3" id="KW-1185">Reference proteome</keyword>